<dbReference type="Proteomes" id="UP000473681">
    <property type="component" value="Unassembled WGS sequence"/>
</dbReference>
<dbReference type="PANTHER" id="PTHR30061">
    <property type="entry name" value="MALTOSE-BINDING PERIPLASMIC PROTEIN"/>
    <property type="match status" value="1"/>
</dbReference>
<dbReference type="Proteomes" id="UP000476820">
    <property type="component" value="Unassembled WGS sequence"/>
</dbReference>
<evidence type="ECO:0000313" key="6">
    <source>
        <dbReference type="Proteomes" id="UP000473681"/>
    </source>
</evidence>
<dbReference type="EMBL" id="SWOV01000006">
    <property type="protein sequence ID" value="NFF87028.1"/>
    <property type="molecule type" value="Genomic_DNA"/>
</dbReference>
<keyword evidence="3" id="KW-0732">Signal</keyword>
<evidence type="ECO:0000313" key="7">
    <source>
        <dbReference type="Proteomes" id="UP000476820"/>
    </source>
</evidence>
<dbReference type="InterPro" id="IPR006059">
    <property type="entry name" value="SBP"/>
</dbReference>
<evidence type="ECO:0000256" key="3">
    <source>
        <dbReference type="ARBA" id="ARBA00022729"/>
    </source>
</evidence>
<comment type="caution">
    <text evidence="4">The sequence shown here is derived from an EMBL/GenBank/DDBJ whole genome shotgun (WGS) entry which is preliminary data.</text>
</comment>
<dbReference type="GO" id="GO:0015768">
    <property type="term" value="P:maltose transport"/>
    <property type="evidence" value="ECO:0007669"/>
    <property type="project" value="TreeGrafter"/>
</dbReference>
<evidence type="ECO:0000256" key="1">
    <source>
        <dbReference type="ARBA" id="ARBA00008520"/>
    </source>
</evidence>
<dbReference type="GO" id="GO:1901982">
    <property type="term" value="F:maltose binding"/>
    <property type="evidence" value="ECO:0007669"/>
    <property type="project" value="TreeGrafter"/>
</dbReference>
<dbReference type="OrthoDB" id="1861912at2"/>
<evidence type="ECO:0000313" key="5">
    <source>
        <dbReference type="EMBL" id="NFN35421.1"/>
    </source>
</evidence>
<dbReference type="AlphaFoldDB" id="A0A0M1LKP4"/>
<dbReference type="GO" id="GO:0042956">
    <property type="term" value="P:maltodextrin transmembrane transport"/>
    <property type="evidence" value="ECO:0007669"/>
    <property type="project" value="TreeGrafter"/>
</dbReference>
<comment type="similarity">
    <text evidence="1">Belongs to the bacterial solute-binding protein 1 family.</text>
</comment>
<proteinExistence type="inferred from homology"/>
<organism evidence="4 7">
    <name type="scientific">Clostridium botulinum</name>
    <dbReference type="NCBI Taxonomy" id="1491"/>
    <lineage>
        <taxon>Bacteria</taxon>
        <taxon>Bacillati</taxon>
        <taxon>Bacillota</taxon>
        <taxon>Clostridia</taxon>
        <taxon>Eubacteriales</taxon>
        <taxon>Clostridiaceae</taxon>
        <taxon>Clostridium</taxon>
    </lineage>
</organism>
<dbReference type="GO" id="GO:0055052">
    <property type="term" value="C:ATP-binding cassette (ABC) transporter complex, substrate-binding subunit-containing"/>
    <property type="evidence" value="ECO:0007669"/>
    <property type="project" value="TreeGrafter"/>
</dbReference>
<reference evidence="6 7" key="1">
    <citation type="submission" date="2019-04" db="EMBL/GenBank/DDBJ databases">
        <title>Genome sequencing of Clostridium botulinum Groups I-IV and Clostridium butyricum.</title>
        <authorList>
            <person name="Brunt J."/>
            <person name="Van Vliet A.H.M."/>
            <person name="Stringer S.C."/>
            <person name="Carter A.T."/>
            <person name="Peck M.W."/>
        </authorList>
    </citation>
    <scope>NUCLEOTIDE SEQUENCE [LARGE SCALE GENOMIC DNA]</scope>
    <source>
        <strain evidence="4 7">1605</strain>
        <strain evidence="5 6">CB-K-33E</strain>
    </source>
</reference>
<sequence>MSIKYYRKIVGIMKIIKILISCLTICIFSTSLLTGCKSNNVENKDGKQQVEVFLSKAEAINTFKNFEEKFEKENPDIDVVISSPAQPMTVLKTRLVKNDVPDILTIAGEMTYGDFVDAGILEDLSNEKEIIDRIQPAYINVLKSLEFEPNNTLCGIPYACNAGGVVYNKEIFKKLDLTIPTTWDEFIKVTEKIKKTGITPFYFTLKDAWTAMPAWNAITANTESEDFFIKRRKNEVTFRDEYKPVAEKLSKLLEYGHNDNFGIGYNDGNVSFAQGNAAMMIQGNWVIPEILKINPDINLGMFVLPTNNDSSKNSVVSGIDLLFAVPKDSKNKEAAVKFLNFMTKNENVEQYAKEQFAIPAIKDMYQKDKTVEDLNPYFKNGMVLDFPDHHYPASMQVGDLAQAYLFDKDIDKLLNSLDDRWNRSQQ</sequence>
<evidence type="ECO:0000256" key="2">
    <source>
        <dbReference type="ARBA" id="ARBA00022448"/>
    </source>
</evidence>
<dbReference type="EMBL" id="SWVK01000012">
    <property type="protein sequence ID" value="NFN35421.1"/>
    <property type="molecule type" value="Genomic_DNA"/>
</dbReference>
<dbReference type="Pfam" id="PF01547">
    <property type="entry name" value="SBP_bac_1"/>
    <property type="match status" value="1"/>
</dbReference>
<name>A0A0M1LKP4_CLOBO</name>
<accession>A0A0M1LKP4</accession>
<evidence type="ECO:0000313" key="4">
    <source>
        <dbReference type="EMBL" id="NFF87028.1"/>
    </source>
</evidence>
<gene>
    <name evidence="4" type="ORF">FC774_03855</name>
    <name evidence="5" type="ORF">FDB51_09865</name>
</gene>
<dbReference type="PANTHER" id="PTHR30061:SF50">
    <property type="entry name" value="MALTOSE_MALTODEXTRIN-BINDING PERIPLASMIC PROTEIN"/>
    <property type="match status" value="1"/>
</dbReference>
<dbReference type="Gene3D" id="3.40.190.10">
    <property type="entry name" value="Periplasmic binding protein-like II"/>
    <property type="match status" value="2"/>
</dbReference>
<dbReference type="SUPFAM" id="SSF53850">
    <property type="entry name" value="Periplasmic binding protein-like II"/>
    <property type="match status" value="1"/>
</dbReference>
<dbReference type="RefSeq" id="WP_053341735.1">
    <property type="nucleotide sequence ID" value="NZ_JACBDB010000007.1"/>
</dbReference>
<protein>
    <submittedName>
        <fullName evidence="4">Extracellular solute-binding protein</fullName>
    </submittedName>
</protein>
<keyword evidence="2" id="KW-0813">Transport</keyword>